<evidence type="ECO:0000313" key="3">
    <source>
        <dbReference type="Proteomes" id="UP000315689"/>
    </source>
</evidence>
<keyword evidence="1" id="KW-0732">Signal</keyword>
<organism evidence="2 3">
    <name type="scientific">Candidatus Berkelbacteria bacterium Licking1014_7</name>
    <dbReference type="NCBI Taxonomy" id="2017147"/>
    <lineage>
        <taxon>Bacteria</taxon>
        <taxon>Candidatus Berkelbacteria</taxon>
    </lineage>
</organism>
<proteinExistence type="predicted"/>
<protein>
    <recommendedName>
        <fullName evidence="4">ABC transporter substrate-binding protein</fullName>
    </recommendedName>
</protein>
<name>A0A554LJS5_9BACT</name>
<sequence length="174" mass="19793">MKVNRLSIALPVVLVFGSAGAAGADMTMVDGAEIHYSKKTLRQQEKRVKDTFDKIVKRLAGRDWQKQMKELIYTADGVLSRNLDIKEPGVMKMLSYMRSGLLRGELRHTKTAFARIHWKFTNNDGKKSAFKGKEVATLVKGKPDKDGFQERIVIRMFDVAGAYRIWDIEDISEQ</sequence>
<feature type="signal peptide" evidence="1">
    <location>
        <begin position="1"/>
        <end position="21"/>
    </location>
</feature>
<evidence type="ECO:0000313" key="2">
    <source>
        <dbReference type="EMBL" id="TSC92899.1"/>
    </source>
</evidence>
<dbReference type="AlphaFoldDB" id="A0A554LJS5"/>
<accession>A0A554LJS5</accession>
<dbReference type="EMBL" id="VMGK01000011">
    <property type="protein sequence ID" value="TSC92899.1"/>
    <property type="molecule type" value="Genomic_DNA"/>
</dbReference>
<dbReference type="Proteomes" id="UP000315689">
    <property type="component" value="Unassembled WGS sequence"/>
</dbReference>
<comment type="caution">
    <text evidence="2">The sequence shown here is derived from an EMBL/GenBank/DDBJ whole genome shotgun (WGS) entry which is preliminary data.</text>
</comment>
<gene>
    <name evidence="2" type="ORF">CEN89_417</name>
</gene>
<evidence type="ECO:0000256" key="1">
    <source>
        <dbReference type="SAM" id="SignalP"/>
    </source>
</evidence>
<reference evidence="2 3" key="1">
    <citation type="submission" date="2017-07" db="EMBL/GenBank/DDBJ databases">
        <title>Mechanisms for carbon and nitrogen cycling indicate functional differentiation within the Candidate Phyla Radiation.</title>
        <authorList>
            <person name="Danczak R.E."/>
            <person name="Johnston M.D."/>
            <person name="Kenah C."/>
            <person name="Slattery M."/>
            <person name="Wrighton K.C."/>
            <person name="Wilkins M.J."/>
        </authorList>
    </citation>
    <scope>NUCLEOTIDE SEQUENCE [LARGE SCALE GENOMIC DNA]</scope>
    <source>
        <strain evidence="2">Licking1014_7</strain>
    </source>
</reference>
<feature type="chain" id="PRO_5022150012" description="ABC transporter substrate-binding protein" evidence="1">
    <location>
        <begin position="22"/>
        <end position="174"/>
    </location>
</feature>
<evidence type="ECO:0008006" key="4">
    <source>
        <dbReference type="Google" id="ProtNLM"/>
    </source>
</evidence>